<name>A0A0C9YQ80_9AGAM</name>
<accession>A0A0C9YQ80</accession>
<dbReference type="EMBL" id="KN833697">
    <property type="protein sequence ID" value="KIK27220.1"/>
    <property type="molecule type" value="Genomic_DNA"/>
</dbReference>
<dbReference type="AlphaFoldDB" id="A0A0C9YQ80"/>
<gene>
    <name evidence="1" type="ORF">PISMIDRAFT_202074</name>
</gene>
<dbReference type="Gene3D" id="3.40.50.1820">
    <property type="entry name" value="alpha/beta hydrolase"/>
    <property type="match status" value="1"/>
</dbReference>
<dbReference type="Proteomes" id="UP000054018">
    <property type="component" value="Unassembled WGS sequence"/>
</dbReference>
<protein>
    <recommendedName>
        <fullName evidence="3">AB hydrolase-1 domain-containing protein</fullName>
    </recommendedName>
</protein>
<dbReference type="SUPFAM" id="SSF53474">
    <property type="entry name" value="alpha/beta-Hydrolases"/>
    <property type="match status" value="1"/>
</dbReference>
<keyword evidence="2" id="KW-1185">Reference proteome</keyword>
<sequence length="357" mass="40052">MSMCRTVYKGDPDILPTMDSGTDGLDPSNYTTMVFIHGIGFNGAVFRKLFPFGPDHNYRIVSLYRRGYAPSSPWTEEEVALFMSSDLEDGKRFLRLAGLQIARFLLEFAASQGIPKYNKVKKTGGIVLNGLSLGTLYSQAVLSALDSLTTDELGQLETYLHAILCYDPTTITFGIPRPPLPGPTPSLQSATVSEKWALFKRAATGFYIHANPYSYDLADLNTGKPDESRPPSLSDLPEQELEQMLSFEMYATHDGATFTMDSEAFRFANRRALFNAEMARYLPNVKVRIICGMEGFGLFIFLVNEMERASKDPSKVFGEGAERAREFKTVRLERGNYFVFWDEPSWALDQFIACLDD</sequence>
<reference evidence="1 2" key="1">
    <citation type="submission" date="2014-04" db="EMBL/GenBank/DDBJ databases">
        <authorList>
            <consortium name="DOE Joint Genome Institute"/>
            <person name="Kuo A."/>
            <person name="Kohler A."/>
            <person name="Costa M.D."/>
            <person name="Nagy L.G."/>
            <person name="Floudas D."/>
            <person name="Copeland A."/>
            <person name="Barry K.W."/>
            <person name="Cichocki N."/>
            <person name="Veneault-Fourrey C."/>
            <person name="LaButti K."/>
            <person name="Lindquist E.A."/>
            <person name="Lipzen A."/>
            <person name="Lundell T."/>
            <person name="Morin E."/>
            <person name="Murat C."/>
            <person name="Sun H."/>
            <person name="Tunlid A."/>
            <person name="Henrissat B."/>
            <person name="Grigoriev I.V."/>
            <person name="Hibbett D.S."/>
            <person name="Martin F."/>
            <person name="Nordberg H.P."/>
            <person name="Cantor M.N."/>
            <person name="Hua S.X."/>
        </authorList>
    </citation>
    <scope>NUCLEOTIDE SEQUENCE [LARGE SCALE GENOMIC DNA]</scope>
    <source>
        <strain evidence="1 2">441</strain>
    </source>
</reference>
<evidence type="ECO:0000313" key="2">
    <source>
        <dbReference type="Proteomes" id="UP000054018"/>
    </source>
</evidence>
<organism evidence="1 2">
    <name type="scientific">Pisolithus microcarpus 441</name>
    <dbReference type="NCBI Taxonomy" id="765257"/>
    <lineage>
        <taxon>Eukaryota</taxon>
        <taxon>Fungi</taxon>
        <taxon>Dikarya</taxon>
        <taxon>Basidiomycota</taxon>
        <taxon>Agaricomycotina</taxon>
        <taxon>Agaricomycetes</taxon>
        <taxon>Agaricomycetidae</taxon>
        <taxon>Boletales</taxon>
        <taxon>Sclerodermatineae</taxon>
        <taxon>Pisolithaceae</taxon>
        <taxon>Pisolithus</taxon>
    </lineage>
</organism>
<proteinExistence type="predicted"/>
<dbReference type="InterPro" id="IPR029058">
    <property type="entry name" value="AB_hydrolase_fold"/>
</dbReference>
<reference evidence="2" key="2">
    <citation type="submission" date="2015-01" db="EMBL/GenBank/DDBJ databases">
        <title>Evolutionary Origins and Diversification of the Mycorrhizal Mutualists.</title>
        <authorList>
            <consortium name="DOE Joint Genome Institute"/>
            <consortium name="Mycorrhizal Genomics Consortium"/>
            <person name="Kohler A."/>
            <person name="Kuo A."/>
            <person name="Nagy L.G."/>
            <person name="Floudas D."/>
            <person name="Copeland A."/>
            <person name="Barry K.W."/>
            <person name="Cichocki N."/>
            <person name="Veneault-Fourrey C."/>
            <person name="LaButti K."/>
            <person name="Lindquist E.A."/>
            <person name="Lipzen A."/>
            <person name="Lundell T."/>
            <person name="Morin E."/>
            <person name="Murat C."/>
            <person name="Riley R."/>
            <person name="Ohm R."/>
            <person name="Sun H."/>
            <person name="Tunlid A."/>
            <person name="Henrissat B."/>
            <person name="Grigoriev I.V."/>
            <person name="Hibbett D.S."/>
            <person name="Martin F."/>
        </authorList>
    </citation>
    <scope>NUCLEOTIDE SEQUENCE [LARGE SCALE GENOMIC DNA]</scope>
    <source>
        <strain evidence="2">441</strain>
    </source>
</reference>
<dbReference type="OrthoDB" id="3466517at2759"/>
<evidence type="ECO:0000313" key="1">
    <source>
        <dbReference type="EMBL" id="KIK27220.1"/>
    </source>
</evidence>
<dbReference type="HOGENOM" id="CLU_045014_0_0_1"/>
<evidence type="ECO:0008006" key="3">
    <source>
        <dbReference type="Google" id="ProtNLM"/>
    </source>
</evidence>